<dbReference type="GO" id="GO:0009055">
    <property type="term" value="F:electron transfer activity"/>
    <property type="evidence" value="ECO:0007669"/>
    <property type="project" value="InterPro"/>
</dbReference>
<dbReference type="RefSeq" id="WP_154449252.1">
    <property type="nucleotide sequence ID" value="NZ_WIND01000027.1"/>
</dbReference>
<evidence type="ECO:0000313" key="7">
    <source>
        <dbReference type="Proteomes" id="UP000474957"/>
    </source>
</evidence>
<dbReference type="Proteomes" id="UP000474957">
    <property type="component" value="Unassembled WGS sequence"/>
</dbReference>
<keyword evidence="7" id="KW-1185">Reference proteome</keyword>
<accession>A0A6L5Z792</accession>
<dbReference type="PROSITE" id="PS00196">
    <property type="entry name" value="COPPER_BLUE"/>
    <property type="match status" value="1"/>
</dbReference>
<proteinExistence type="predicted"/>
<dbReference type="InterPro" id="IPR000923">
    <property type="entry name" value="BlueCu_1"/>
</dbReference>
<dbReference type="Gene3D" id="2.60.40.420">
    <property type="entry name" value="Cupredoxins - blue copper proteins"/>
    <property type="match status" value="1"/>
</dbReference>
<comment type="caution">
    <text evidence="6">The sequence shown here is derived from an EMBL/GenBank/DDBJ whole genome shotgun (WGS) entry which is preliminary data.</text>
</comment>
<protein>
    <recommendedName>
        <fullName evidence="5">Blue (type 1) copper domain-containing protein</fullName>
    </recommendedName>
</protein>
<evidence type="ECO:0000256" key="3">
    <source>
        <dbReference type="ARBA" id="ARBA00022982"/>
    </source>
</evidence>
<evidence type="ECO:0000256" key="1">
    <source>
        <dbReference type="ARBA" id="ARBA00022448"/>
    </source>
</evidence>
<reference evidence="6 7" key="1">
    <citation type="submission" date="2019-10" db="EMBL/GenBank/DDBJ databases">
        <title>Cognatihalovulum marinum gen. nov. sp. nov., a new member of the family Rhodobacteraceae isolated from deep seawater of the Northwest Indian Ocean.</title>
        <authorList>
            <person name="Ruan C."/>
            <person name="Wang J."/>
            <person name="Zheng X."/>
            <person name="Song L."/>
            <person name="Zhu Y."/>
            <person name="Huang Y."/>
            <person name="Lu Z."/>
            <person name="Du W."/>
            <person name="Huang L."/>
            <person name="Dai X."/>
        </authorList>
    </citation>
    <scope>NUCLEOTIDE SEQUENCE [LARGE SCALE GENOMIC DNA]</scope>
    <source>
        <strain evidence="6 7">2CG4</strain>
    </source>
</reference>
<keyword evidence="2" id="KW-0479">Metal-binding</keyword>
<dbReference type="InterPro" id="IPR008972">
    <property type="entry name" value="Cupredoxin"/>
</dbReference>
<gene>
    <name evidence="6" type="ORF">GE300_19800</name>
</gene>
<keyword evidence="4" id="KW-0186">Copper</keyword>
<dbReference type="Pfam" id="PF00127">
    <property type="entry name" value="Copper-bind"/>
    <property type="match status" value="1"/>
</dbReference>
<evidence type="ECO:0000313" key="6">
    <source>
        <dbReference type="EMBL" id="MSU91822.1"/>
    </source>
</evidence>
<dbReference type="AlphaFoldDB" id="A0A6L5Z792"/>
<feature type="domain" description="Blue (type 1) copper" evidence="5">
    <location>
        <begin position="42"/>
        <end position="131"/>
    </location>
</feature>
<dbReference type="GO" id="GO:0005507">
    <property type="term" value="F:copper ion binding"/>
    <property type="evidence" value="ECO:0007669"/>
    <property type="project" value="InterPro"/>
</dbReference>
<evidence type="ECO:0000256" key="4">
    <source>
        <dbReference type="ARBA" id="ARBA00023008"/>
    </source>
</evidence>
<keyword evidence="1" id="KW-0813">Transport</keyword>
<keyword evidence="3" id="KW-0249">Electron transport</keyword>
<dbReference type="EMBL" id="WIND01000027">
    <property type="protein sequence ID" value="MSU91822.1"/>
    <property type="molecule type" value="Genomic_DNA"/>
</dbReference>
<name>A0A6L5Z792_9RHOB</name>
<evidence type="ECO:0000259" key="5">
    <source>
        <dbReference type="Pfam" id="PF00127"/>
    </source>
</evidence>
<sequence length="174" mass="19085">MLTRRHILAAGGGGFATLAMPSLLRAQQVEVIEMRGTPRGERVWYNPIGLAITPGTTLRFVNHDPVNSHTATAYHPELFDRVAHIPDGAAPWNSDFLLPDESFEVALEVPGVYDYYCLPHEMAAMVGRIVVGRPTDAVWQDPAEDTGDLPEAALRAFPAVEAILDRGRIDPEET</sequence>
<evidence type="ECO:0000256" key="2">
    <source>
        <dbReference type="ARBA" id="ARBA00022723"/>
    </source>
</evidence>
<dbReference type="SUPFAM" id="SSF49503">
    <property type="entry name" value="Cupredoxins"/>
    <property type="match status" value="1"/>
</dbReference>
<organism evidence="6 7">
    <name type="scientific">Halovulum marinum</name>
    <dbReference type="NCBI Taxonomy" id="2662447"/>
    <lineage>
        <taxon>Bacteria</taxon>
        <taxon>Pseudomonadati</taxon>
        <taxon>Pseudomonadota</taxon>
        <taxon>Alphaproteobacteria</taxon>
        <taxon>Rhodobacterales</taxon>
        <taxon>Paracoccaceae</taxon>
        <taxon>Halovulum</taxon>
    </lineage>
</organism>
<dbReference type="InterPro" id="IPR028871">
    <property type="entry name" value="BlueCu_1_BS"/>
</dbReference>